<dbReference type="Proteomes" id="UP000006101">
    <property type="component" value="Chromosome"/>
</dbReference>
<keyword evidence="5" id="KW-1185">Reference proteome</keyword>
<name>K0B708_9ARCH</name>
<dbReference type="HOGENOM" id="CLU_013985_34_6_2"/>
<dbReference type="SUPFAM" id="SSF55729">
    <property type="entry name" value="Acyl-CoA N-acyltransferases (Nat)"/>
    <property type="match status" value="1"/>
</dbReference>
<keyword evidence="1 4" id="KW-0808">Transferase</keyword>
<keyword evidence="2" id="KW-0012">Acyltransferase</keyword>
<dbReference type="PROSITE" id="PS51186">
    <property type="entry name" value="GNAT"/>
    <property type="match status" value="1"/>
</dbReference>
<sequence length="148" mass="17172">MEAEIRNASKKDIPSILELLYELGRPEPIDKKEVKVFEDKIKDYFSDSSKFILVAEINSKIVGVVSIVLLRRLNRAKFEMYIPELVVKNEFRDSGIGKKLILECVKLAKSKKCYRIRLESGNRRKDSHKFYKRLGFDQSGLSFSLNLL</sequence>
<reference evidence="4 5" key="1">
    <citation type="journal article" date="2012" name="J. Bacteriol.">
        <title>Draft Genome Sequence of an Ammonia-Oxidizing Archaeon, "Candidatus Nitrosopumilus koreensis" AR1, from Marine Sediment.</title>
        <authorList>
            <person name="Park S.J."/>
            <person name="Kim J.G."/>
            <person name="Jung M.Y."/>
            <person name="Kim S.J."/>
            <person name="Cha I.T."/>
            <person name="Kwon K."/>
            <person name="Lee J.H."/>
            <person name="Rhee S.K."/>
        </authorList>
    </citation>
    <scope>NUCLEOTIDE SEQUENCE [LARGE SCALE GENOMIC DNA]</scope>
    <source>
        <strain evidence="4 5">AR1</strain>
    </source>
</reference>
<dbReference type="CDD" id="cd04301">
    <property type="entry name" value="NAT_SF"/>
    <property type="match status" value="1"/>
</dbReference>
<evidence type="ECO:0000256" key="2">
    <source>
        <dbReference type="ARBA" id="ARBA00023315"/>
    </source>
</evidence>
<evidence type="ECO:0000256" key="1">
    <source>
        <dbReference type="ARBA" id="ARBA00022679"/>
    </source>
</evidence>
<protein>
    <submittedName>
        <fullName evidence="4">N-acetyltransferase GCN5</fullName>
    </submittedName>
</protein>
<dbReference type="InterPro" id="IPR016181">
    <property type="entry name" value="Acyl_CoA_acyltransferase"/>
</dbReference>
<dbReference type="GeneID" id="13725442"/>
<dbReference type="EMBL" id="CP003842">
    <property type="protein sequence ID" value="AFS81289.1"/>
    <property type="molecule type" value="Genomic_DNA"/>
</dbReference>
<dbReference type="GO" id="GO:0016747">
    <property type="term" value="F:acyltransferase activity, transferring groups other than amino-acyl groups"/>
    <property type="evidence" value="ECO:0007669"/>
    <property type="project" value="InterPro"/>
</dbReference>
<dbReference type="Gene3D" id="3.40.630.30">
    <property type="match status" value="1"/>
</dbReference>
<proteinExistence type="predicted"/>
<dbReference type="KEGG" id="nkr:NKOR_07110"/>
<dbReference type="Pfam" id="PF00583">
    <property type="entry name" value="Acetyltransf_1"/>
    <property type="match status" value="1"/>
</dbReference>
<dbReference type="InterPro" id="IPR050832">
    <property type="entry name" value="Bact_Acetyltransf"/>
</dbReference>
<dbReference type="RefSeq" id="WP_014963670.1">
    <property type="nucleotide sequence ID" value="NC_018655.1"/>
</dbReference>
<dbReference type="AlphaFoldDB" id="K0B708"/>
<evidence type="ECO:0000313" key="5">
    <source>
        <dbReference type="Proteomes" id="UP000006101"/>
    </source>
</evidence>
<feature type="domain" description="N-acetyltransferase" evidence="3">
    <location>
        <begin position="3"/>
        <end position="148"/>
    </location>
</feature>
<accession>K0B708</accession>
<dbReference type="InterPro" id="IPR000182">
    <property type="entry name" value="GNAT_dom"/>
</dbReference>
<dbReference type="PATRIC" id="fig|1229908.8.peg.1541"/>
<evidence type="ECO:0000313" key="4">
    <source>
        <dbReference type="EMBL" id="AFS81289.1"/>
    </source>
</evidence>
<dbReference type="PANTHER" id="PTHR43877">
    <property type="entry name" value="AMINOALKYLPHOSPHONATE N-ACETYLTRANSFERASE-RELATED-RELATED"/>
    <property type="match status" value="1"/>
</dbReference>
<gene>
    <name evidence="4" type="ORF">NKOR_07110</name>
</gene>
<evidence type="ECO:0000259" key="3">
    <source>
        <dbReference type="PROSITE" id="PS51186"/>
    </source>
</evidence>
<dbReference type="PANTHER" id="PTHR43877:SF1">
    <property type="entry name" value="ACETYLTRANSFERASE"/>
    <property type="match status" value="1"/>
</dbReference>
<organism evidence="4 5">
    <name type="scientific">Candidatus Nitrosopumilus koreensis AR1</name>
    <dbReference type="NCBI Taxonomy" id="1229908"/>
    <lineage>
        <taxon>Archaea</taxon>
        <taxon>Nitrososphaerota</taxon>
        <taxon>Nitrososphaeria</taxon>
        <taxon>Nitrosopumilales</taxon>
        <taxon>Nitrosopumilaceae</taxon>
        <taxon>Nitrosopumilus</taxon>
    </lineage>
</organism>